<feature type="compositionally biased region" description="Basic residues" evidence="1">
    <location>
        <begin position="103"/>
        <end position="113"/>
    </location>
</feature>
<feature type="region of interest" description="Disordered" evidence="1">
    <location>
        <begin position="1"/>
        <end position="80"/>
    </location>
</feature>
<feature type="compositionally biased region" description="Polar residues" evidence="1">
    <location>
        <begin position="123"/>
        <end position="138"/>
    </location>
</feature>
<feature type="domain" description="Nudix hydrolase" evidence="2">
    <location>
        <begin position="69"/>
        <end position="106"/>
    </location>
</feature>
<name>A0ABX2MBT0_9MICO</name>
<dbReference type="RefSeq" id="WP_175350691.1">
    <property type="nucleotide sequence ID" value="NZ_BAAAWQ010000001.1"/>
</dbReference>
<accession>A0ABX2MBT0</accession>
<dbReference type="EMBL" id="JABMCE010000060">
    <property type="protein sequence ID" value="NUU13136.1"/>
    <property type="molecule type" value="Genomic_DNA"/>
</dbReference>
<protein>
    <submittedName>
        <fullName evidence="3">NUDIX domain-containing protein</fullName>
    </submittedName>
</protein>
<keyword evidence="4" id="KW-1185">Reference proteome</keyword>
<feature type="compositionally biased region" description="Basic and acidic residues" evidence="1">
    <location>
        <begin position="10"/>
        <end position="20"/>
    </location>
</feature>
<dbReference type="Proteomes" id="UP000573001">
    <property type="component" value="Unassembled WGS sequence"/>
</dbReference>
<dbReference type="Gene3D" id="3.90.79.10">
    <property type="entry name" value="Nucleoside Triphosphate Pyrophosphohydrolase"/>
    <property type="match status" value="1"/>
</dbReference>
<comment type="caution">
    <text evidence="3">The sequence shown here is derived from an EMBL/GenBank/DDBJ whole genome shotgun (WGS) entry which is preliminary data.</text>
</comment>
<reference evidence="3 4" key="1">
    <citation type="submission" date="2020-05" db="EMBL/GenBank/DDBJ databases">
        <title>Genome Sequencing of Type Strains.</title>
        <authorList>
            <person name="Lemaire J.F."/>
            <person name="Inderbitzin P."/>
            <person name="Gregorio O.A."/>
            <person name="Collins S.B."/>
            <person name="Wespe N."/>
            <person name="Knight-Connoni V."/>
        </authorList>
    </citation>
    <scope>NUCLEOTIDE SEQUENCE [LARGE SCALE GENOMIC DNA]</scope>
    <source>
        <strain evidence="3 4">ATCC 19096</strain>
    </source>
</reference>
<evidence type="ECO:0000259" key="2">
    <source>
        <dbReference type="Pfam" id="PF00293"/>
    </source>
</evidence>
<feature type="region of interest" description="Disordered" evidence="1">
    <location>
        <begin position="102"/>
        <end position="138"/>
    </location>
</feature>
<dbReference type="InterPro" id="IPR015797">
    <property type="entry name" value="NUDIX_hydrolase-like_dom_sf"/>
</dbReference>
<gene>
    <name evidence="3" type="ORF">HP507_04705</name>
</gene>
<organism evidence="3 4">
    <name type="scientific">Curtobacterium pusillum</name>
    <dbReference type="NCBI Taxonomy" id="69373"/>
    <lineage>
        <taxon>Bacteria</taxon>
        <taxon>Bacillati</taxon>
        <taxon>Actinomycetota</taxon>
        <taxon>Actinomycetes</taxon>
        <taxon>Micrococcales</taxon>
        <taxon>Microbacteriaceae</taxon>
        <taxon>Curtobacterium</taxon>
    </lineage>
</organism>
<evidence type="ECO:0000313" key="3">
    <source>
        <dbReference type="EMBL" id="NUU13136.1"/>
    </source>
</evidence>
<dbReference type="SUPFAM" id="SSF55811">
    <property type="entry name" value="Nudix"/>
    <property type="match status" value="1"/>
</dbReference>
<evidence type="ECO:0000313" key="4">
    <source>
        <dbReference type="Proteomes" id="UP000573001"/>
    </source>
</evidence>
<evidence type="ECO:0000256" key="1">
    <source>
        <dbReference type="SAM" id="MobiDB-lite"/>
    </source>
</evidence>
<proteinExistence type="predicted"/>
<dbReference type="Pfam" id="PF00293">
    <property type="entry name" value="NUDIX"/>
    <property type="match status" value="1"/>
</dbReference>
<sequence length="138" mass="15175">MTGGQPESEVDARSQPDARPRRVSSGSSTVETKSPGLHDGAWQGGLRDRSCRCPHPRGRDRPRLPTGPGRPAAGQWEFPGGKVERIELPGAALANELCEELGRRHRRWSRARRGPIDRPPRRAQSTSRPSTGSHRCTT</sequence>
<feature type="compositionally biased region" description="Basic and acidic residues" evidence="1">
    <location>
        <begin position="46"/>
        <end position="63"/>
    </location>
</feature>
<dbReference type="InterPro" id="IPR000086">
    <property type="entry name" value="NUDIX_hydrolase_dom"/>
</dbReference>